<dbReference type="GO" id="GO:0016020">
    <property type="term" value="C:membrane"/>
    <property type="evidence" value="ECO:0007669"/>
    <property type="project" value="TreeGrafter"/>
</dbReference>
<evidence type="ECO:0000259" key="3">
    <source>
        <dbReference type="Pfam" id="PF00561"/>
    </source>
</evidence>
<keyword evidence="5" id="KW-1185">Reference proteome</keyword>
<sequence length="285" mass="32361">MYAHVNGVDLYFDVISSGKTVDFAGDRDKPVLFIHHGGPGADHSYFRPWLDPLGEIAQVVYLDHRGTGNSSEAPLETYTIEQMADDVEALRHHLGLGKIIFLGHSYGGFVGQVFALRHPQSLEKLILSHTAPDYSFWEEAQAIAERIATPEQKVVFRELFEGKISSQEEYEAWWKKCYPLYFRHPDQEVLDQLSVRSNGKFEVSGYMMANEIPKYNPFPGLPTIEVPTLVMSSEYDWVTPPSQGRRIADAIPNSEFVLFEDSGHEPFAREEEQAYLDVVSKFIQS</sequence>
<dbReference type="Pfam" id="PF00561">
    <property type="entry name" value="Abhydrolase_1"/>
    <property type="match status" value="1"/>
</dbReference>
<dbReference type="InterPro" id="IPR029058">
    <property type="entry name" value="AB_hydrolase_fold"/>
</dbReference>
<comment type="similarity">
    <text evidence="1">Belongs to the peptidase S33 family.</text>
</comment>
<protein>
    <recommendedName>
        <fullName evidence="3">AB hydrolase-1 domain-containing protein</fullName>
    </recommendedName>
</protein>
<dbReference type="Proteomes" id="UP000244893">
    <property type="component" value="Unassembled WGS sequence"/>
</dbReference>
<dbReference type="EMBL" id="QEOP01000002">
    <property type="protein sequence ID" value="PVZ94784.1"/>
    <property type="molecule type" value="Genomic_DNA"/>
</dbReference>
<dbReference type="Gene3D" id="3.40.50.1820">
    <property type="entry name" value="alpha/beta hydrolase"/>
    <property type="match status" value="1"/>
</dbReference>
<dbReference type="PANTHER" id="PTHR43798:SF31">
    <property type="entry name" value="AB HYDROLASE SUPERFAMILY PROTEIN YCLE"/>
    <property type="match status" value="1"/>
</dbReference>
<dbReference type="RefSeq" id="WP_116757295.1">
    <property type="nucleotide sequence ID" value="NZ_JBHUEX010000001.1"/>
</dbReference>
<dbReference type="InterPro" id="IPR000073">
    <property type="entry name" value="AB_hydrolase_1"/>
</dbReference>
<evidence type="ECO:0000313" key="5">
    <source>
        <dbReference type="Proteomes" id="UP000244893"/>
    </source>
</evidence>
<gene>
    <name evidence="4" type="ORF">DDQ50_14010</name>
</gene>
<evidence type="ECO:0000256" key="2">
    <source>
        <dbReference type="ARBA" id="ARBA00022801"/>
    </source>
</evidence>
<dbReference type="PANTHER" id="PTHR43798">
    <property type="entry name" value="MONOACYLGLYCEROL LIPASE"/>
    <property type="match status" value="1"/>
</dbReference>
<evidence type="ECO:0000313" key="4">
    <source>
        <dbReference type="EMBL" id="PVZ94784.1"/>
    </source>
</evidence>
<dbReference type="GO" id="GO:0004177">
    <property type="term" value="F:aminopeptidase activity"/>
    <property type="evidence" value="ECO:0007669"/>
    <property type="project" value="UniProtKB-EC"/>
</dbReference>
<comment type="caution">
    <text evidence="4">The sequence shown here is derived from an EMBL/GenBank/DDBJ whole genome shotgun (WGS) entry which is preliminary data.</text>
</comment>
<dbReference type="OrthoDB" id="9796770at2"/>
<name>A0A2V1HX02_9MICO</name>
<organism evidence="4 5">
    <name type="scientific">Amnibacterium flavum</name>
    <dbReference type="NCBI Taxonomy" id="2173173"/>
    <lineage>
        <taxon>Bacteria</taxon>
        <taxon>Bacillati</taxon>
        <taxon>Actinomycetota</taxon>
        <taxon>Actinomycetes</taxon>
        <taxon>Micrococcales</taxon>
        <taxon>Microbacteriaceae</taxon>
        <taxon>Amnibacterium</taxon>
    </lineage>
</organism>
<dbReference type="InterPro" id="IPR002410">
    <property type="entry name" value="Peptidase_S33"/>
</dbReference>
<dbReference type="SUPFAM" id="SSF53474">
    <property type="entry name" value="alpha/beta-Hydrolases"/>
    <property type="match status" value="1"/>
</dbReference>
<dbReference type="InterPro" id="IPR050266">
    <property type="entry name" value="AB_hydrolase_sf"/>
</dbReference>
<dbReference type="AlphaFoldDB" id="A0A2V1HX02"/>
<dbReference type="PRINTS" id="PR00111">
    <property type="entry name" value="ABHYDROLASE"/>
</dbReference>
<keyword evidence="2" id="KW-0378">Hydrolase</keyword>
<evidence type="ECO:0000256" key="1">
    <source>
        <dbReference type="ARBA" id="ARBA00010088"/>
    </source>
</evidence>
<feature type="domain" description="AB hydrolase-1" evidence="3">
    <location>
        <begin position="30"/>
        <end position="267"/>
    </location>
</feature>
<dbReference type="PRINTS" id="PR00793">
    <property type="entry name" value="PROAMNOPTASE"/>
</dbReference>
<accession>A0A2V1HX02</accession>
<dbReference type="GO" id="GO:0006508">
    <property type="term" value="P:proteolysis"/>
    <property type="evidence" value="ECO:0007669"/>
    <property type="project" value="InterPro"/>
</dbReference>
<proteinExistence type="inferred from homology"/>
<reference evidence="4 5" key="1">
    <citation type="submission" date="2018-05" db="EMBL/GenBank/DDBJ databases">
        <title>Amnibacterium sp. M8JJ-5, whole genome shotgun sequence.</title>
        <authorList>
            <person name="Tuo L."/>
        </authorList>
    </citation>
    <scope>NUCLEOTIDE SEQUENCE [LARGE SCALE GENOMIC DNA]</scope>
    <source>
        <strain evidence="4 5">M8JJ-5</strain>
    </source>
</reference>